<dbReference type="EMBL" id="CAMXCT010000190">
    <property type="protein sequence ID" value="CAI3975228.1"/>
    <property type="molecule type" value="Genomic_DNA"/>
</dbReference>
<dbReference type="EMBL" id="CAMXCT030000190">
    <property type="protein sequence ID" value="CAL4762540.1"/>
    <property type="molecule type" value="Genomic_DNA"/>
</dbReference>
<feature type="region of interest" description="Disordered" evidence="7">
    <location>
        <begin position="1047"/>
        <end position="1069"/>
    </location>
</feature>
<dbReference type="InterPro" id="IPR025705">
    <property type="entry name" value="Beta_hexosaminidase_sua/sub"/>
</dbReference>
<dbReference type="SUPFAM" id="SSF53098">
    <property type="entry name" value="Ribonuclease H-like"/>
    <property type="match status" value="1"/>
</dbReference>
<dbReference type="InterPro" id="IPR036397">
    <property type="entry name" value="RNaseH_sf"/>
</dbReference>
<name>A0A9P1FGD8_9DINO</name>
<evidence type="ECO:0000313" key="11">
    <source>
        <dbReference type="Proteomes" id="UP001152797"/>
    </source>
</evidence>
<feature type="region of interest" description="Disordered" evidence="7">
    <location>
        <begin position="1914"/>
        <end position="1937"/>
    </location>
</feature>
<evidence type="ECO:0000256" key="5">
    <source>
        <dbReference type="ARBA" id="ARBA00022801"/>
    </source>
</evidence>
<dbReference type="Gene3D" id="3.20.20.80">
    <property type="entry name" value="Glycosidases"/>
    <property type="match status" value="1"/>
</dbReference>
<accession>A0A9P1FGD8</accession>
<dbReference type="PROSITE" id="PS50994">
    <property type="entry name" value="INTEGRASE"/>
    <property type="match status" value="1"/>
</dbReference>
<evidence type="ECO:0000256" key="3">
    <source>
        <dbReference type="ARBA" id="ARBA00012663"/>
    </source>
</evidence>
<dbReference type="InterPro" id="IPR013103">
    <property type="entry name" value="RVT_2"/>
</dbReference>
<dbReference type="Gene3D" id="1.25.40.10">
    <property type="entry name" value="Tetratricopeptide repeat domain"/>
    <property type="match status" value="2"/>
</dbReference>
<dbReference type="GO" id="GO:0005975">
    <property type="term" value="P:carbohydrate metabolic process"/>
    <property type="evidence" value="ECO:0007669"/>
    <property type="project" value="InterPro"/>
</dbReference>
<keyword evidence="5" id="KW-0378">Hydrolase</keyword>
<reference evidence="10" key="2">
    <citation type="submission" date="2024-04" db="EMBL/GenBank/DDBJ databases">
        <authorList>
            <person name="Chen Y."/>
            <person name="Shah S."/>
            <person name="Dougan E. K."/>
            <person name="Thang M."/>
            <person name="Chan C."/>
        </authorList>
    </citation>
    <scope>NUCLEOTIDE SEQUENCE [LARGE SCALE GENOMIC DNA]</scope>
</reference>
<dbReference type="SUPFAM" id="SSF51445">
    <property type="entry name" value="(Trans)glycosidases"/>
    <property type="match status" value="1"/>
</dbReference>
<feature type="compositionally biased region" description="Basic and acidic residues" evidence="7">
    <location>
        <begin position="46"/>
        <end position="74"/>
    </location>
</feature>
<dbReference type="GO" id="GO:0030203">
    <property type="term" value="P:glycosaminoglycan metabolic process"/>
    <property type="evidence" value="ECO:0007669"/>
    <property type="project" value="TreeGrafter"/>
</dbReference>
<evidence type="ECO:0000256" key="4">
    <source>
        <dbReference type="ARBA" id="ARBA00022729"/>
    </source>
</evidence>
<comment type="catalytic activity">
    <reaction evidence="1">
        <text>Hydrolysis of terminal non-reducing N-acetyl-D-hexosamine residues in N-acetyl-beta-D-hexosaminides.</text>
        <dbReference type="EC" id="3.2.1.52"/>
    </reaction>
</comment>
<keyword evidence="11" id="KW-1185">Reference proteome</keyword>
<gene>
    <name evidence="9" type="ORF">C1SCF055_LOCUS3574</name>
</gene>
<feature type="compositionally biased region" description="Basic and acidic residues" evidence="7">
    <location>
        <begin position="1924"/>
        <end position="1937"/>
    </location>
</feature>
<dbReference type="Pfam" id="PF00728">
    <property type="entry name" value="Glyco_hydro_20"/>
    <property type="match status" value="1"/>
</dbReference>
<feature type="region of interest" description="Disordered" evidence="7">
    <location>
        <begin position="1"/>
        <end position="77"/>
    </location>
</feature>
<evidence type="ECO:0000259" key="8">
    <source>
        <dbReference type="PROSITE" id="PS50994"/>
    </source>
</evidence>
<dbReference type="PANTHER" id="PTHR22600">
    <property type="entry name" value="BETA-HEXOSAMINIDASE"/>
    <property type="match status" value="1"/>
</dbReference>
<comment type="similarity">
    <text evidence="2">Belongs to the glycosyl hydrolase 20 family.</text>
</comment>
<sequence length="3582" mass="392967">MVQQWTSGRTRARGSGQEPAGPSPVASGGHRADGDVAEEHEESEPDRERPRPEALDSRNDDEQGESEHWGRWSHETPGSWWGDRHYGDWWSWHWDDWRHDWEPRRDEKVARVEETTWALDGRWVGGSSTPAGESWRTGDDGASGKPTEKMVVPEFDGDGGENELGTTARSYLRKVGAWLRCTKLPERERGLALCTHLKGRAWVFAEELDLDRLGANGGVEYYLEWVRIRFMEMEVNKVASVMTELFKKCRRKPEQAVRDFNMEFERLLLRLGELNCELPALVKAWLYLDRLKLGESDELALLASVNNQYDLRCLQQAAIIHDRGVARRSWERPGNGGRWKQQSAHVTAAGDDAWSDEHDGDAGGAWDDKEESDAELVEEEVASGLHSAFMAFQDAKSRYREAMKGRGMDREEMKKRSEERLRLAKARSYCSACKRKGHWHRDPECPLKGTSRSSAAAEGAKSAQMCTHHVQMCYMTAYVDTPEETYGECETVVFMAGNAGDGGQRVGGGERPCALAIADTACTKTVAGHQWYEDYCRWADDRGLPIEIVEEKDQFKFGASRIHPSMFALWAIFGVGGKWIRVKVAIVQCRVPLLFSRTVLAKLGMVYRVGAQRADLTHLGLFDLEMAVSETGHPAFVVTDIGDRASYGSEFRWSSDPEVQLCDSSVVEQYMAEPIHAGGGSAQSFRPLFFPKKISTTVNNMLQDPDLSPSSFFMWWKSANQSRDFWVENSNEMIRVHVVPRKEAFNPSFWNTTLQDLKGRLLDMIGSERITDLIPCHSEGLQHVRLVSDWNAEHNESHFKHAGGLWIGRSRFQKPRSTSSPQRWQPRLPDHVSGADFTMAHEQGGVDPRAGCIADSHPPKVDSPRAQADGDRAPPAENGGRGDGNQGLGAHDTGRAQGQVRGTQFESAHESHTGAPHQDAASCLAAERGPGDELRQVQVMDVQGGACGIPPLGSHGVGGERHGGGRPLPLCRMGEGGAGEAIDICPEVRGGSLQHGPGGQGDHSSPEGSGIFRAMQQLVAGVFKGNSEEGIVRGRIRDVGNGCGVAGGGTSGTAEAGDRDRVGEAEVPSERPIAASFARGHSPRVKEGRTPTSETVEGKVFVEGKDVGLGKLKYDDALEYKATIGLGKHVVENAATVGLGIGGGSDNYEAANDLVDDDGDKCDDEPGRDWRGYGAQMLGNIFMADAACGDSDSGDAVSPKERARRGVQKRKINASTRKKLQHMGRQLSLVLMACAGAIGSFAEEVFVEPVQDLWMATGFGGEGRVHCLEVFAGEAEISGAFAAHGLGVLRPRDIRYGDDLRDPEVRTDILEEVRQRRPKVVWLAPPCTAWCAFSRLNHTKQERRRIRRREKVFLEFIDEVFLIQRMNGGHVVVENPATSDIWLHPILARWARDNQVESFVLHMCAFGLESIAHPGMALKKSIKLIATDPSFKQVLERRCNQQHEHARVQGKDTKWSGVYPPGFAEAVVEAAKNAGAHQVLVADDGTGRDVEMEAIPEEASGSRGASDITFKGTVSGKVAGALRRMHQNLGHPSNRDMVKHLTLGGAPKEMVAAAHNLHCKTCTRCKRPPAHRVTKPATLLDFNEAVALDIIYIDTVESKGNLALNMVDVASSYQVVIPIESRHAHVVSEAFYKHWVAWAGVPAKIVLDLDTSFRDSFWEITSGDSICMRSAAGQAHWQNGVAERYNGAWKDVWDRVCLECSVTDQDMFDAAAAVNEARNTLRNRSGFSPRQWVFGSNGRLVPDPEDGAEQLSALSNITADEKMARKQTLRVAARMAFFQGHSVDAVRKALAHRPRVQPKEFKPGDMVYVYRENKSKGKRVSSKWLGPATVIGPEGSNYWVARGGRCLLAAGEHLRMAEHEEVSEALRIKAALHEVKKALDADFEEAADDMAVGDMEVDEDMSFEALLDEAVMDTEPPPQAGRASARDEERAHRAQEAEARFERLAKQSRILDDVPVSIRKHLRTHEPGEPRGGGSANVTNATSSNFFTKRIGSPEALEKALEKEIPWHMISAEEKDLFRAAEQKQWDEHLQYGAVRPLSLEESARVEVEVGKERILPSRFLYRDKNLAKRRSDPNVECKAKARLCVGGQRDPDLGTTEMAVDAPTANRHSILLCLLLALSWSWRVSIGDIRAAFLNGVEAPRKLYFKQPVRGLPGLMPGQLVEIVKGVFGLSTSPKLWWIKLSTELLQIKIPYGKEEVYVEQNEIDPCVFLLKGHGGRVVGAILTHVDDLMIMTEPALHQELQAEISKRFPVDDWETDAFEYVGCQYEIGPEEIKISQENYAQSRLEKVRIPGGLNDNDPAPEDMIQQNRTTVGCLSWLAKQTRPDIQFMVAQAQRLQANPTVGDVKNTNKIVDMAKRFKDEGIKLKKIDVNDMIILAFHDAAWANVDLEEEIDPVWDGDTKLSSQLACLIMVADRKVLENKEGNASFVDWRSRASSRVCRSTFAGETMACGEAMEAALYLRCLLLSFQQGRLVPEAEAGEFQEMHLCTDCKSLYDHLHREGVPKAPTERRLAIDLAAIRQSLKTEAIHQWKRLYGIGAVRPDKPCKPPLHWVPTEEQLADVLTKKMNPAQWWSAVRDGRHKAAFDFQVEKVGTWHLQCCDFDRADLGWPGIPNDFPETGEDGAGLLVASLALLAQGSLPAALEKAQAAAEALKGNKDGEASALLAVALSTAEPKVALGHAMSALASFKEAGDKQMEASSLTTIANLRLSLKELSVAEAAVKDALRIFREIGDLEGEQAAEATYLDIASAREGAGNAVAVVCRDRAAYFKSTGNKLGEGQALRQLAEQLLGADGKEAVECSTEARKLLQQAGDKKGEVSALHTVALAEGDETKLEEALKISQSLGDESSQVDLLVSLSALKLQKGDAAAAKSRAGEAQTLAKKLSDTSGAGRASHACASACLVLGQAKEALQMSKEAADLLSSDPAARGLALCTAAAAADAAEACELLRQAVPFFGAAKDARGEATAKLQLAAALLSYEGPLVEVFKNRQEAAGVAEQARCAFLVLGDKRSQAKASNVAAQSKILLDDLEGGLETAMQGVVLARSCGDKVLEAFSLRTALAGQVSMGSSAEALRLAKEVKILFHKLGKKEIEESLDSLILQLEEELPRITAIPRRTILSKDTKINLQSNLLFSSATNCIATLAGVRIKMLVAALAEFKINILHLHLTDTASWPLEIEGYPEVAQKLSYRDINGKALTYSRGDIRELVEFARLRGVSILPEIDGPMHAPALAAALNLTVAATVKFSLPKFAYEPPPGTWNISSSNTLAFVRTALTQVEEDFTTAPFLHVGGDEPTAASLCALLEQPLRQQCWEQCSSTSAHGCAAVPKKPKGSNITWWFPEYLNQKVQDYFDGVIPSPAKIPRAAWSGAVTDMAVQLPPTKLKEKSVLQLWTFPSSDSTSPAISEEDCNKYDLIQSAATYPQDNSNYGWLYMDCGSGANWISMGPDYWCARASWAALYSLNSTQGYGSALKTHRCQKAFLGAEMALWSEIGGMGNGMALIFPRAAAFAERMWSNPAALRVEDMTGGTPPGHYWQSHLKDALSRLNEVVANFDLLHLGVSHLQPEFCRVHPEYCNEYTSGIYEA</sequence>
<feature type="domain" description="Integrase catalytic" evidence="8">
    <location>
        <begin position="1572"/>
        <end position="1737"/>
    </location>
</feature>
<dbReference type="InterPro" id="IPR011990">
    <property type="entry name" value="TPR-like_helical_dom_sf"/>
</dbReference>
<dbReference type="GO" id="GO:0016020">
    <property type="term" value="C:membrane"/>
    <property type="evidence" value="ECO:0007669"/>
    <property type="project" value="TreeGrafter"/>
</dbReference>
<dbReference type="InterPro" id="IPR012337">
    <property type="entry name" value="RNaseH-like_sf"/>
</dbReference>
<feature type="region of interest" description="Disordered" evidence="7">
    <location>
        <begin position="812"/>
        <end position="921"/>
    </location>
</feature>
<keyword evidence="4" id="KW-0732">Signal</keyword>
<protein>
    <recommendedName>
        <fullName evidence="3">beta-N-acetylhexosaminidase</fullName>
        <ecNumber evidence="3">3.2.1.52</ecNumber>
    </recommendedName>
</protein>
<dbReference type="GO" id="GO:0015074">
    <property type="term" value="P:DNA integration"/>
    <property type="evidence" value="ECO:0007669"/>
    <property type="project" value="InterPro"/>
</dbReference>
<feature type="compositionally biased region" description="Acidic residues" evidence="7">
    <location>
        <begin position="35"/>
        <end position="45"/>
    </location>
</feature>
<dbReference type="InterPro" id="IPR015883">
    <property type="entry name" value="Glyco_hydro_20_cat"/>
</dbReference>
<dbReference type="Gene3D" id="3.30.420.10">
    <property type="entry name" value="Ribonuclease H-like superfamily/Ribonuclease H"/>
    <property type="match status" value="1"/>
</dbReference>
<feature type="region of interest" description="Disordered" evidence="7">
    <location>
        <begin position="1962"/>
        <end position="1981"/>
    </location>
</feature>
<evidence type="ECO:0000256" key="6">
    <source>
        <dbReference type="PIRSR" id="PIRSR625705-1"/>
    </source>
</evidence>
<dbReference type="GO" id="GO:0004563">
    <property type="term" value="F:beta-N-acetylhexosaminidase activity"/>
    <property type="evidence" value="ECO:0007669"/>
    <property type="project" value="UniProtKB-EC"/>
</dbReference>
<feature type="region of interest" description="Disordered" evidence="7">
    <location>
        <begin position="122"/>
        <end position="147"/>
    </location>
</feature>
<evidence type="ECO:0000256" key="2">
    <source>
        <dbReference type="ARBA" id="ARBA00006285"/>
    </source>
</evidence>
<dbReference type="Pfam" id="PF07727">
    <property type="entry name" value="RVT_2"/>
    <property type="match status" value="1"/>
</dbReference>
<reference evidence="9" key="1">
    <citation type="submission" date="2022-10" db="EMBL/GenBank/DDBJ databases">
        <authorList>
            <person name="Chen Y."/>
            <person name="Dougan E. K."/>
            <person name="Chan C."/>
            <person name="Rhodes N."/>
            <person name="Thang M."/>
        </authorList>
    </citation>
    <scope>NUCLEOTIDE SEQUENCE</scope>
</reference>
<dbReference type="PRINTS" id="PR00738">
    <property type="entry name" value="GLHYDRLASE20"/>
</dbReference>
<evidence type="ECO:0000256" key="1">
    <source>
        <dbReference type="ARBA" id="ARBA00001231"/>
    </source>
</evidence>
<dbReference type="InterPro" id="IPR017853">
    <property type="entry name" value="GH"/>
</dbReference>
<dbReference type="PANTHER" id="PTHR22600:SF26">
    <property type="entry name" value="BETA-N-ACETYLHEXOSAMINIDASE"/>
    <property type="match status" value="1"/>
</dbReference>
<dbReference type="EMBL" id="CAMXCT020000190">
    <property type="protein sequence ID" value="CAL1128603.1"/>
    <property type="molecule type" value="Genomic_DNA"/>
</dbReference>
<proteinExistence type="inferred from homology"/>
<feature type="region of interest" description="Disordered" evidence="7">
    <location>
        <begin position="331"/>
        <end position="374"/>
    </location>
</feature>
<dbReference type="InterPro" id="IPR001584">
    <property type="entry name" value="Integrase_cat-core"/>
</dbReference>
<evidence type="ECO:0000313" key="9">
    <source>
        <dbReference type="EMBL" id="CAI3975228.1"/>
    </source>
</evidence>
<feature type="compositionally biased region" description="Basic and acidic residues" evidence="7">
    <location>
        <begin position="857"/>
        <end position="874"/>
    </location>
</feature>
<feature type="active site" description="Proton donor" evidence="6">
    <location>
        <position position="3292"/>
    </location>
</feature>
<dbReference type="GO" id="GO:0003676">
    <property type="term" value="F:nucleic acid binding"/>
    <property type="evidence" value="ECO:0007669"/>
    <property type="project" value="InterPro"/>
</dbReference>
<dbReference type="Proteomes" id="UP001152797">
    <property type="component" value="Unassembled WGS sequence"/>
</dbReference>
<comment type="caution">
    <text evidence="9">The sequence shown here is derived from an EMBL/GenBank/DDBJ whole genome shotgun (WGS) entry which is preliminary data.</text>
</comment>
<dbReference type="SUPFAM" id="SSF48452">
    <property type="entry name" value="TPR-like"/>
    <property type="match status" value="1"/>
</dbReference>
<dbReference type="OrthoDB" id="447452at2759"/>
<evidence type="ECO:0000313" key="10">
    <source>
        <dbReference type="EMBL" id="CAL1128603.1"/>
    </source>
</evidence>
<organism evidence="9">
    <name type="scientific">Cladocopium goreaui</name>
    <dbReference type="NCBI Taxonomy" id="2562237"/>
    <lineage>
        <taxon>Eukaryota</taxon>
        <taxon>Sar</taxon>
        <taxon>Alveolata</taxon>
        <taxon>Dinophyceae</taxon>
        <taxon>Suessiales</taxon>
        <taxon>Symbiodiniaceae</taxon>
        <taxon>Cladocopium</taxon>
    </lineage>
</organism>
<dbReference type="EC" id="3.2.1.52" evidence="3"/>
<evidence type="ECO:0000256" key="7">
    <source>
        <dbReference type="SAM" id="MobiDB-lite"/>
    </source>
</evidence>